<comment type="caution">
    <text evidence="2">The sequence shown here is derived from an EMBL/GenBank/DDBJ whole genome shotgun (WGS) entry which is preliminary data.</text>
</comment>
<evidence type="ECO:0000313" key="2">
    <source>
        <dbReference type="EMBL" id="GAA3599114.1"/>
    </source>
</evidence>
<gene>
    <name evidence="2" type="ORF">GCM10022235_83670</name>
</gene>
<feature type="region of interest" description="Disordered" evidence="1">
    <location>
        <begin position="45"/>
        <end position="125"/>
    </location>
</feature>
<evidence type="ECO:0000313" key="3">
    <source>
        <dbReference type="Proteomes" id="UP001501222"/>
    </source>
</evidence>
<keyword evidence="3" id="KW-1185">Reference proteome</keyword>
<dbReference type="EMBL" id="BAABAA010000024">
    <property type="protein sequence ID" value="GAA3599114.1"/>
    <property type="molecule type" value="Genomic_DNA"/>
</dbReference>
<accession>A0ABP6Z5G9</accession>
<feature type="compositionally biased region" description="Basic and acidic residues" evidence="1">
    <location>
        <begin position="68"/>
        <end position="89"/>
    </location>
</feature>
<feature type="compositionally biased region" description="Low complexity" evidence="1">
    <location>
        <begin position="56"/>
        <end position="67"/>
    </location>
</feature>
<feature type="compositionally biased region" description="Polar residues" evidence="1">
    <location>
        <begin position="1"/>
        <end position="18"/>
    </location>
</feature>
<proteinExistence type="predicted"/>
<sequence length="125" mass="13181">MPANTPIQPVATVTTSGSAHVPGANWPYDGDAAWITTEETAALDPWCDNLKSPGTSRSSSSSSSSSGPEREREREPEPEPEPEPDREAEQTTIPTRDGLSAAPWTTPEEAAVLDPWGDRPGGAVA</sequence>
<name>A0ABP6Z5G9_9ACTN</name>
<dbReference type="Proteomes" id="UP001501222">
    <property type="component" value="Unassembled WGS sequence"/>
</dbReference>
<protein>
    <submittedName>
        <fullName evidence="2">Uncharacterized protein</fullName>
    </submittedName>
</protein>
<feature type="region of interest" description="Disordered" evidence="1">
    <location>
        <begin position="1"/>
        <end position="30"/>
    </location>
</feature>
<evidence type="ECO:0000256" key="1">
    <source>
        <dbReference type="SAM" id="MobiDB-lite"/>
    </source>
</evidence>
<reference evidence="3" key="1">
    <citation type="journal article" date="2019" name="Int. J. Syst. Evol. Microbiol.">
        <title>The Global Catalogue of Microorganisms (GCM) 10K type strain sequencing project: providing services to taxonomists for standard genome sequencing and annotation.</title>
        <authorList>
            <consortium name="The Broad Institute Genomics Platform"/>
            <consortium name="The Broad Institute Genome Sequencing Center for Infectious Disease"/>
            <person name="Wu L."/>
            <person name="Ma J."/>
        </authorList>
    </citation>
    <scope>NUCLEOTIDE SEQUENCE [LARGE SCALE GENOMIC DNA]</scope>
    <source>
        <strain evidence="3">JCM 16928</strain>
    </source>
</reference>
<organism evidence="2 3">
    <name type="scientific">Kribbella ginsengisoli</name>
    <dbReference type="NCBI Taxonomy" id="363865"/>
    <lineage>
        <taxon>Bacteria</taxon>
        <taxon>Bacillati</taxon>
        <taxon>Actinomycetota</taxon>
        <taxon>Actinomycetes</taxon>
        <taxon>Propionibacteriales</taxon>
        <taxon>Kribbellaceae</taxon>
        <taxon>Kribbella</taxon>
    </lineage>
</organism>